<evidence type="ECO:0000313" key="1">
    <source>
        <dbReference type="EMBL" id="AFH50179.1"/>
    </source>
</evidence>
<name>I0AMH2_IGNAJ</name>
<dbReference type="AlphaFoldDB" id="I0AMH2"/>
<accession>I0AMH2</accession>
<proteinExistence type="predicted"/>
<protein>
    <submittedName>
        <fullName evidence="1">Uncharacterized protein</fullName>
    </submittedName>
</protein>
<keyword evidence="2" id="KW-1185">Reference proteome</keyword>
<dbReference type="Proteomes" id="UP000007394">
    <property type="component" value="Chromosome"/>
</dbReference>
<sequence length="69" mass="8237">MDDAIEYFAMWQKPERFALYFFIPWHKCQGNHGNGMMKIEQGMANIEIDYFILSNFVWEEKLALSVQSQ</sequence>
<dbReference type="HOGENOM" id="CLU_2770345_0_0_10"/>
<reference evidence="1 2" key="1">
    <citation type="journal article" date="2012" name="Front. Microbiol.">
        <title>Complete genome of Ignavibacterium album, a metabolically versatile, flagellated, facultative anaerobe from the phylum Chlorobi.</title>
        <authorList>
            <person name="Liu Z."/>
            <person name="Frigaard N.-U."/>
            <person name="Vogl K."/>
            <person name="Iino T."/>
            <person name="Ohkuma M."/>
            <person name="Overmann J."/>
            <person name="Bryant D.A."/>
        </authorList>
    </citation>
    <scope>NUCLEOTIDE SEQUENCE [LARGE SCALE GENOMIC DNA]</scope>
    <source>
        <strain evidence="2">DSM 19864 / JCM 16511 / NBRC 101810 / Mat9-16</strain>
    </source>
</reference>
<gene>
    <name evidence="1" type="ordered locus">IALB_2476</name>
</gene>
<dbReference type="KEGG" id="ial:IALB_2476"/>
<dbReference type="EMBL" id="CP003418">
    <property type="protein sequence ID" value="AFH50179.1"/>
    <property type="molecule type" value="Genomic_DNA"/>
</dbReference>
<organism evidence="1 2">
    <name type="scientific">Ignavibacterium album (strain DSM 19864 / JCM 16511 / NBRC 101810 / Mat9-16)</name>
    <dbReference type="NCBI Taxonomy" id="945713"/>
    <lineage>
        <taxon>Bacteria</taxon>
        <taxon>Pseudomonadati</taxon>
        <taxon>Ignavibacteriota</taxon>
        <taxon>Ignavibacteria</taxon>
        <taxon>Ignavibacteriales</taxon>
        <taxon>Ignavibacteriaceae</taxon>
        <taxon>Ignavibacterium</taxon>
    </lineage>
</organism>
<evidence type="ECO:0000313" key="2">
    <source>
        <dbReference type="Proteomes" id="UP000007394"/>
    </source>
</evidence>